<organism evidence="3 4">
    <name type="scientific">Actinomadura litoris</name>
    <dbReference type="NCBI Taxonomy" id="2678616"/>
    <lineage>
        <taxon>Bacteria</taxon>
        <taxon>Bacillati</taxon>
        <taxon>Actinomycetota</taxon>
        <taxon>Actinomycetes</taxon>
        <taxon>Streptosporangiales</taxon>
        <taxon>Thermomonosporaceae</taxon>
        <taxon>Actinomadura</taxon>
    </lineage>
</organism>
<feature type="region of interest" description="Disordered" evidence="1">
    <location>
        <begin position="1"/>
        <end position="31"/>
    </location>
</feature>
<keyword evidence="2" id="KW-0812">Transmembrane</keyword>
<evidence type="ECO:0000313" key="3">
    <source>
        <dbReference type="EMBL" id="MUN36943.1"/>
    </source>
</evidence>
<keyword evidence="2" id="KW-0472">Membrane</keyword>
<dbReference type="EMBL" id="WOFH01000003">
    <property type="protein sequence ID" value="MUN36943.1"/>
    <property type="molecule type" value="Genomic_DNA"/>
</dbReference>
<sequence length="107" mass="11292">MTQEETRPGPGERADEKAAAQEGEPEDGFDTSWIPPAVLFLAAKGARAIDDEGLWGWTAMGLGLLAAAVSVAVIVRAVHRRAYETLITGVVGVAFMAAVAYAKHDLL</sequence>
<gene>
    <name evidence="3" type="ORF">GNZ18_10080</name>
</gene>
<dbReference type="AlphaFoldDB" id="A0A7K1KY03"/>
<evidence type="ECO:0000256" key="1">
    <source>
        <dbReference type="SAM" id="MobiDB-lite"/>
    </source>
</evidence>
<evidence type="ECO:0000256" key="2">
    <source>
        <dbReference type="SAM" id="Phobius"/>
    </source>
</evidence>
<keyword evidence="2" id="KW-1133">Transmembrane helix</keyword>
<dbReference type="RefSeq" id="WP_156215970.1">
    <property type="nucleotide sequence ID" value="NZ_WOFH01000003.1"/>
</dbReference>
<evidence type="ECO:0000313" key="4">
    <source>
        <dbReference type="Proteomes" id="UP000432015"/>
    </source>
</evidence>
<feature type="compositionally biased region" description="Basic and acidic residues" evidence="1">
    <location>
        <begin position="1"/>
        <end position="19"/>
    </location>
</feature>
<proteinExistence type="predicted"/>
<feature type="transmembrane region" description="Helical" evidence="2">
    <location>
        <begin position="82"/>
        <end position="102"/>
    </location>
</feature>
<name>A0A7K1KY03_9ACTN</name>
<comment type="caution">
    <text evidence="3">The sequence shown here is derived from an EMBL/GenBank/DDBJ whole genome shotgun (WGS) entry which is preliminary data.</text>
</comment>
<protein>
    <submittedName>
        <fullName evidence="3">Uncharacterized protein</fullName>
    </submittedName>
</protein>
<keyword evidence="4" id="KW-1185">Reference proteome</keyword>
<reference evidence="3 4" key="1">
    <citation type="submission" date="2019-11" db="EMBL/GenBank/DDBJ databases">
        <authorList>
            <person name="Cao P."/>
        </authorList>
    </citation>
    <scope>NUCLEOTIDE SEQUENCE [LARGE SCALE GENOMIC DNA]</scope>
    <source>
        <strain evidence="3 4">NEAU-AAG5</strain>
    </source>
</reference>
<dbReference type="Proteomes" id="UP000432015">
    <property type="component" value="Unassembled WGS sequence"/>
</dbReference>
<feature type="transmembrane region" description="Helical" evidence="2">
    <location>
        <begin position="54"/>
        <end position="75"/>
    </location>
</feature>
<accession>A0A7K1KY03</accession>